<evidence type="ECO:0000313" key="2">
    <source>
        <dbReference type="EMBL" id="MDN3203101.1"/>
    </source>
</evidence>
<dbReference type="SUPFAM" id="SSF56281">
    <property type="entry name" value="Metallo-hydrolase/oxidoreductase"/>
    <property type="match status" value="1"/>
</dbReference>
<dbReference type="PANTHER" id="PTHR43546">
    <property type="entry name" value="UPF0173 METAL-DEPENDENT HYDROLASE MJ1163-RELATED"/>
    <property type="match status" value="1"/>
</dbReference>
<organism evidence="2 3">
    <name type="scientific">Algoriphagus sediminis</name>
    <dbReference type="NCBI Taxonomy" id="3057113"/>
    <lineage>
        <taxon>Bacteria</taxon>
        <taxon>Pseudomonadati</taxon>
        <taxon>Bacteroidota</taxon>
        <taxon>Cytophagia</taxon>
        <taxon>Cytophagales</taxon>
        <taxon>Cyclobacteriaceae</taxon>
        <taxon>Algoriphagus</taxon>
    </lineage>
</organism>
<dbReference type="Proteomes" id="UP001171916">
    <property type="component" value="Unassembled WGS sequence"/>
</dbReference>
<dbReference type="InterPro" id="IPR050114">
    <property type="entry name" value="UPF0173_UPF0282_UlaG_hydrolase"/>
</dbReference>
<dbReference type="PANTHER" id="PTHR43546:SF3">
    <property type="entry name" value="UPF0173 METAL-DEPENDENT HYDROLASE MJ1163"/>
    <property type="match status" value="1"/>
</dbReference>
<gene>
    <name evidence="2" type="ORF">QVH07_03030</name>
</gene>
<keyword evidence="1" id="KW-0732">Signal</keyword>
<proteinExistence type="predicted"/>
<feature type="chain" id="PRO_5047374062" evidence="1">
    <location>
        <begin position="18"/>
        <end position="246"/>
    </location>
</feature>
<sequence>MKRLFILLFLFTNFSYAQDIIQSNEGDIKIQPILHGTLVLSFDDIVVYVDPYGGASAFEGQPNADYVLITDIHGDHHNQETLDGLALENASIIAPQAVTEKLPKENYKSVISLANGGSWKMGKINITTIPMYNLPETEDSRHPKGRGNGYILTFGDKKIYISGDTEDIPEMRSLEDIDVAFVCMNLPYTMGVDQAASAVSEFGPEIVYPYHYRGPDGLSDVESFRTMVNERNANVEVRLRNWYPSN</sequence>
<name>A0ABT7Y9A9_9BACT</name>
<accession>A0ABT7Y9A9</accession>
<dbReference type="RefSeq" id="WP_289998652.1">
    <property type="nucleotide sequence ID" value="NZ_JAUEPH010000001.1"/>
</dbReference>
<dbReference type="Gene3D" id="3.60.15.10">
    <property type="entry name" value="Ribonuclease Z/Hydroxyacylglutathione hydrolase-like"/>
    <property type="match status" value="1"/>
</dbReference>
<dbReference type="EMBL" id="JAUEPH010000001">
    <property type="protein sequence ID" value="MDN3203101.1"/>
    <property type="molecule type" value="Genomic_DNA"/>
</dbReference>
<protein>
    <submittedName>
        <fullName evidence="2">MBL fold metallo-hydrolase</fullName>
    </submittedName>
</protein>
<dbReference type="Pfam" id="PF13483">
    <property type="entry name" value="Lactamase_B_3"/>
    <property type="match status" value="1"/>
</dbReference>
<keyword evidence="3" id="KW-1185">Reference proteome</keyword>
<evidence type="ECO:0000313" key="3">
    <source>
        <dbReference type="Proteomes" id="UP001171916"/>
    </source>
</evidence>
<feature type="signal peptide" evidence="1">
    <location>
        <begin position="1"/>
        <end position="17"/>
    </location>
</feature>
<evidence type="ECO:0000256" key="1">
    <source>
        <dbReference type="SAM" id="SignalP"/>
    </source>
</evidence>
<reference evidence="2" key="1">
    <citation type="submission" date="2023-06" db="EMBL/GenBank/DDBJ databases">
        <title>Robiginitalea aurantiacus sp. nov. and Algoriphagus sediminis sp. nov., isolated from coastal sediment.</title>
        <authorList>
            <person name="Zhou Z.Y."/>
            <person name="An J."/>
            <person name="Jia Y.W."/>
            <person name="Du Z.J."/>
        </authorList>
    </citation>
    <scope>NUCLEOTIDE SEQUENCE</scope>
    <source>
        <strain evidence="2">C2-7</strain>
    </source>
</reference>
<dbReference type="InterPro" id="IPR036866">
    <property type="entry name" value="RibonucZ/Hydroxyglut_hydro"/>
</dbReference>
<comment type="caution">
    <text evidence="2">The sequence shown here is derived from an EMBL/GenBank/DDBJ whole genome shotgun (WGS) entry which is preliminary data.</text>
</comment>